<feature type="domain" description="Transposase Tn5 dimerisation" evidence="1">
    <location>
        <begin position="3"/>
        <end position="91"/>
    </location>
</feature>
<dbReference type="EMBL" id="SPMY01000025">
    <property type="protein sequence ID" value="NMQ28006.1"/>
    <property type="molecule type" value="Genomic_DNA"/>
</dbReference>
<dbReference type="RefSeq" id="WP_169066544.1">
    <property type="nucleotide sequence ID" value="NZ_SPMY01000025.1"/>
</dbReference>
<dbReference type="InterPro" id="IPR003201">
    <property type="entry name" value="Transposase_Tn5"/>
</dbReference>
<evidence type="ECO:0000259" key="1">
    <source>
        <dbReference type="Pfam" id="PF02281"/>
    </source>
</evidence>
<proteinExistence type="predicted"/>
<evidence type="ECO:0000313" key="2">
    <source>
        <dbReference type="EMBL" id="NMQ28006.1"/>
    </source>
</evidence>
<name>A0ABX1TUW9_9PROT</name>
<dbReference type="SUPFAM" id="SSF53098">
    <property type="entry name" value="Ribonuclease H-like"/>
    <property type="match status" value="1"/>
</dbReference>
<dbReference type="InterPro" id="IPR014737">
    <property type="entry name" value="Transposase_Tn5-like_C"/>
</dbReference>
<keyword evidence="3" id="KW-1185">Reference proteome</keyword>
<accession>A0ABX1TUW9</accession>
<organism evidence="2 3">
    <name type="scientific">Candidatus Accumulibacter phosphatis</name>
    <dbReference type="NCBI Taxonomy" id="327160"/>
    <lineage>
        <taxon>Bacteria</taxon>
        <taxon>Pseudomonadati</taxon>
        <taxon>Pseudomonadota</taxon>
        <taxon>Betaproteobacteria</taxon>
        <taxon>Candidatus Accumulibacter</taxon>
    </lineage>
</organism>
<evidence type="ECO:0000313" key="3">
    <source>
        <dbReference type="Proteomes" id="UP000749010"/>
    </source>
</evidence>
<dbReference type="InterPro" id="IPR012337">
    <property type="entry name" value="RNaseH-like_sf"/>
</dbReference>
<gene>
    <name evidence="2" type="ORF">E4Q23_09695</name>
</gene>
<dbReference type="Proteomes" id="UP000749010">
    <property type="component" value="Unassembled WGS sequence"/>
</dbReference>
<dbReference type="Pfam" id="PF02281">
    <property type="entry name" value="Dimer_Tnp_Tn5"/>
    <property type="match status" value="1"/>
</dbReference>
<comment type="caution">
    <text evidence="2">The sequence shown here is derived from an EMBL/GenBank/DDBJ whole genome shotgun (WGS) entry which is preliminary data.</text>
</comment>
<sequence length="96" mass="11242">MHLARLIRLGRIRPQWSADLFFSETEWAGAFILNKKKPPTKVPRIREVIHLIAQLGGFLARKGDGEPDVKSLWLSIQRWRDFVSGVEHMREIRHVM</sequence>
<reference evidence="2 3" key="1">
    <citation type="submission" date="2019-03" db="EMBL/GenBank/DDBJ databases">
        <title>Metabolic reconstructions from genomes of highly enriched 'Candidatus Accumulibacter' and 'Candidatus Competibacter' bioreactor populations.</title>
        <authorList>
            <person name="Annavajhala M.K."/>
            <person name="Welles L."/>
            <person name="Abbas B."/>
            <person name="Sorokin D."/>
            <person name="Park H."/>
            <person name="Van Loosdrecht M."/>
            <person name="Chandran K."/>
        </authorList>
    </citation>
    <scope>NUCLEOTIDE SEQUENCE [LARGE SCALE GENOMIC DNA]</scope>
    <source>
        <strain evidence="2 3">SBR_S</strain>
    </source>
</reference>
<protein>
    <recommendedName>
        <fullName evidence="1">Transposase Tn5 dimerisation domain-containing protein</fullName>
    </recommendedName>
</protein>
<dbReference type="Gene3D" id="1.10.740.10">
    <property type="entry name" value="Transferase Inhibitor Protein From Tn5, Chain"/>
    <property type="match status" value="1"/>
</dbReference>